<dbReference type="PIRSF" id="PIRSF031767">
    <property type="entry name" value="MHYE_LytTR"/>
    <property type="match status" value="1"/>
</dbReference>
<proteinExistence type="predicted"/>
<dbReference type="InterPro" id="IPR007492">
    <property type="entry name" value="LytTR_DNA-bd_dom"/>
</dbReference>
<dbReference type="GO" id="GO:0000156">
    <property type="term" value="F:phosphorelay response regulator activity"/>
    <property type="evidence" value="ECO:0007669"/>
    <property type="project" value="InterPro"/>
</dbReference>
<feature type="transmembrane region" description="Helical" evidence="2">
    <location>
        <begin position="91"/>
        <end position="109"/>
    </location>
</feature>
<dbReference type="PROSITE" id="PS50930">
    <property type="entry name" value="HTH_LYTTR"/>
    <property type="match status" value="1"/>
</dbReference>
<feature type="transmembrane region" description="Helical" evidence="2">
    <location>
        <begin position="138"/>
        <end position="155"/>
    </location>
</feature>
<gene>
    <name evidence="4" type="ORF">Q9312_11340</name>
</gene>
<dbReference type="Pfam" id="PF04397">
    <property type="entry name" value="LytTR"/>
    <property type="match status" value="1"/>
</dbReference>
<dbReference type="InterPro" id="IPR046947">
    <property type="entry name" value="LytR-like"/>
</dbReference>
<dbReference type="KEGG" id="plei:Q9312_11340"/>
<evidence type="ECO:0000256" key="1">
    <source>
        <dbReference type="ARBA" id="ARBA00023012"/>
    </source>
</evidence>
<dbReference type="RefSeq" id="WP_309200963.1">
    <property type="nucleotide sequence ID" value="NZ_CP133548.1"/>
</dbReference>
<dbReference type="SMART" id="SM00850">
    <property type="entry name" value="LytTR"/>
    <property type="match status" value="1"/>
</dbReference>
<keyword evidence="2" id="KW-0812">Transmembrane</keyword>
<dbReference type="InterPro" id="IPR012379">
    <property type="entry name" value="LytTR_MHYE"/>
</dbReference>
<feature type="domain" description="HTH LytTR-type" evidence="3">
    <location>
        <begin position="180"/>
        <end position="284"/>
    </location>
</feature>
<dbReference type="PANTHER" id="PTHR37299">
    <property type="entry name" value="TRANSCRIPTIONAL REGULATOR-RELATED"/>
    <property type="match status" value="1"/>
</dbReference>
<dbReference type="EMBL" id="CP133548">
    <property type="protein sequence ID" value="WMS85810.1"/>
    <property type="molecule type" value="Genomic_DNA"/>
</dbReference>
<dbReference type="PANTHER" id="PTHR37299:SF1">
    <property type="entry name" value="STAGE 0 SPORULATION PROTEIN A HOMOLOG"/>
    <property type="match status" value="1"/>
</dbReference>
<dbReference type="Proteomes" id="UP001239782">
    <property type="component" value="Chromosome"/>
</dbReference>
<keyword evidence="2" id="KW-0472">Membrane</keyword>
<feature type="transmembrane region" description="Helical" evidence="2">
    <location>
        <begin position="12"/>
        <end position="33"/>
    </location>
</feature>
<evidence type="ECO:0000259" key="3">
    <source>
        <dbReference type="PROSITE" id="PS50930"/>
    </source>
</evidence>
<keyword evidence="1" id="KW-0902">Two-component regulatory system</keyword>
<evidence type="ECO:0000313" key="5">
    <source>
        <dbReference type="Proteomes" id="UP001239782"/>
    </source>
</evidence>
<evidence type="ECO:0000256" key="2">
    <source>
        <dbReference type="SAM" id="Phobius"/>
    </source>
</evidence>
<reference evidence="4 5" key="1">
    <citation type="submission" date="2023-08" db="EMBL/GenBank/DDBJ databases">
        <title>Pleionea litopenaei sp. nov., isolated from stomach of juvenile Litopenaeus vannamei.</title>
        <authorList>
            <person name="Rho A.M."/>
            <person name="Hwang C.Y."/>
        </authorList>
    </citation>
    <scope>NUCLEOTIDE SEQUENCE [LARGE SCALE GENOMIC DNA]</scope>
    <source>
        <strain evidence="4 5">HL-JVS1</strain>
    </source>
</reference>
<organism evidence="4 5">
    <name type="scientific">Pleionea litopenaei</name>
    <dbReference type="NCBI Taxonomy" id="3070815"/>
    <lineage>
        <taxon>Bacteria</taxon>
        <taxon>Pseudomonadati</taxon>
        <taxon>Pseudomonadota</taxon>
        <taxon>Gammaproteobacteria</taxon>
        <taxon>Oceanospirillales</taxon>
        <taxon>Pleioneaceae</taxon>
        <taxon>Pleionea</taxon>
    </lineage>
</organism>
<protein>
    <submittedName>
        <fullName evidence="4">LytTR family DNA-binding domain-containing protein</fullName>
    </submittedName>
</protein>
<dbReference type="GO" id="GO:0003677">
    <property type="term" value="F:DNA binding"/>
    <property type="evidence" value="ECO:0007669"/>
    <property type="project" value="UniProtKB-KW"/>
</dbReference>
<keyword evidence="4" id="KW-0238">DNA-binding</keyword>
<name>A0AA51X679_9GAMM</name>
<dbReference type="Gene3D" id="2.40.50.1020">
    <property type="entry name" value="LytTr DNA-binding domain"/>
    <property type="match status" value="1"/>
</dbReference>
<keyword evidence="2" id="KW-1133">Transmembrane helix</keyword>
<sequence>MTRLEHFQKHQTYYVIGLVSAFFIINAIILATSIVMEALRGESPPNFALWEPFLWEFTSAIATALLLPLLLRFIDRYPFNWQAIRVTALRYLAASVVYSAAHVLMMVGLRKATYWLVDERYQFGHWGYEFLYEYRKDLWSFIFLLAVIHSYRFIVSRLQGEANIVVNDEEPNNEGQFDRLLVKKLGKEFIIKVDDVEWLESSGNYVNLHSKGRIYPMRTTLKSLIDKISDKGFARIHRSHAVNLDCVSEITPLPSGDSVVQLSSGKELLLSRRYKEQFRSLMSS</sequence>
<feature type="transmembrane region" description="Helical" evidence="2">
    <location>
        <begin position="53"/>
        <end position="71"/>
    </location>
</feature>
<keyword evidence="5" id="KW-1185">Reference proteome</keyword>
<dbReference type="AlphaFoldDB" id="A0AA51X679"/>
<evidence type="ECO:0000313" key="4">
    <source>
        <dbReference type="EMBL" id="WMS85810.1"/>
    </source>
</evidence>
<accession>A0AA51X679</accession>